<evidence type="ECO:0000313" key="8">
    <source>
        <dbReference type="Proteomes" id="UP000678237"/>
    </source>
</evidence>
<dbReference type="GO" id="GO:0003723">
    <property type="term" value="F:RNA binding"/>
    <property type="evidence" value="ECO:0007669"/>
    <property type="project" value="TreeGrafter"/>
</dbReference>
<dbReference type="GO" id="GO:0000462">
    <property type="term" value="P:maturation of SSU-rRNA from tricistronic rRNA transcript (SSU-rRNA, 5.8S rRNA, LSU-rRNA)"/>
    <property type="evidence" value="ECO:0007669"/>
    <property type="project" value="TreeGrafter"/>
</dbReference>
<accession>A0A8T4L8X8</accession>
<dbReference type="EMBL" id="JAGVWE010000004">
    <property type="protein sequence ID" value="MBS3063114.1"/>
    <property type="molecule type" value="Genomic_DNA"/>
</dbReference>
<feature type="region of interest" description="Disordered" evidence="6">
    <location>
        <begin position="164"/>
        <end position="184"/>
    </location>
</feature>
<comment type="caution">
    <text evidence="7">The sequence shown here is derived from an EMBL/GenBank/DDBJ whole genome shotgun (WGS) entry which is preliminary data.</text>
</comment>
<evidence type="ECO:0000256" key="1">
    <source>
        <dbReference type="ARBA" id="ARBA00005251"/>
    </source>
</evidence>
<dbReference type="Gene3D" id="3.30.230.10">
    <property type="match status" value="1"/>
</dbReference>
<keyword evidence="2 4" id="KW-0689">Ribosomal protein</keyword>
<proteinExistence type="inferred from homology"/>
<dbReference type="InterPro" id="IPR020568">
    <property type="entry name" value="Ribosomal_Su5_D2-typ_SF"/>
</dbReference>
<gene>
    <name evidence="7" type="ORF">J4203_04525</name>
</gene>
<feature type="compositionally biased region" description="Low complexity" evidence="6">
    <location>
        <begin position="33"/>
        <end position="44"/>
    </location>
</feature>
<feature type="compositionally biased region" description="Basic residues" evidence="6">
    <location>
        <begin position="174"/>
        <end position="184"/>
    </location>
</feature>
<name>A0A8T4L8X8_9ARCH</name>
<dbReference type="PROSITE" id="PS00360">
    <property type="entry name" value="RIBOSOMAL_S9"/>
    <property type="match status" value="1"/>
</dbReference>
<dbReference type="Pfam" id="PF00380">
    <property type="entry name" value="Ribosomal_S9"/>
    <property type="match status" value="1"/>
</dbReference>
<evidence type="ECO:0000256" key="6">
    <source>
        <dbReference type="SAM" id="MobiDB-lite"/>
    </source>
</evidence>
<dbReference type="GO" id="GO:0003735">
    <property type="term" value="F:structural constituent of ribosome"/>
    <property type="evidence" value="ECO:0007669"/>
    <property type="project" value="InterPro"/>
</dbReference>
<evidence type="ECO:0000313" key="7">
    <source>
        <dbReference type="EMBL" id="MBS3063114.1"/>
    </source>
</evidence>
<organism evidence="7 8">
    <name type="scientific">Candidatus Iainarchaeum sp</name>
    <dbReference type="NCBI Taxonomy" id="3101447"/>
    <lineage>
        <taxon>Archaea</taxon>
        <taxon>Candidatus Iainarchaeota</taxon>
        <taxon>Candidatus Iainarchaeia</taxon>
        <taxon>Candidatus Iainarchaeales</taxon>
        <taxon>Candidatus Iainarchaeaceae</taxon>
        <taxon>Candidatus Iainarchaeum</taxon>
    </lineage>
</organism>
<comment type="similarity">
    <text evidence="1 4">Belongs to the universal ribosomal protein uS9 family.</text>
</comment>
<dbReference type="Proteomes" id="UP000678237">
    <property type="component" value="Unassembled WGS sequence"/>
</dbReference>
<dbReference type="SUPFAM" id="SSF54211">
    <property type="entry name" value="Ribosomal protein S5 domain 2-like"/>
    <property type="match status" value="1"/>
</dbReference>
<protein>
    <recommendedName>
        <fullName evidence="5">30S ribosomal protein S9</fullName>
    </recommendedName>
</protein>
<evidence type="ECO:0000256" key="4">
    <source>
        <dbReference type="RuleBase" id="RU003815"/>
    </source>
</evidence>
<keyword evidence="3 4" id="KW-0687">Ribonucleoprotein</keyword>
<evidence type="ECO:0000256" key="2">
    <source>
        <dbReference type="ARBA" id="ARBA00022980"/>
    </source>
</evidence>
<dbReference type="InterPro" id="IPR020574">
    <property type="entry name" value="Ribosomal_uS9_CS"/>
</dbReference>
<dbReference type="InterPro" id="IPR000754">
    <property type="entry name" value="Ribosomal_uS9"/>
</dbReference>
<reference evidence="7" key="1">
    <citation type="submission" date="2021-03" db="EMBL/GenBank/DDBJ databases">
        <authorList>
            <person name="Jaffe A."/>
        </authorList>
    </citation>
    <scope>NUCLEOTIDE SEQUENCE</scope>
    <source>
        <strain evidence="7">RIFCSPLOWO2_01_FULL_58_19</strain>
    </source>
</reference>
<dbReference type="GO" id="GO:0022627">
    <property type="term" value="C:cytosolic small ribosomal subunit"/>
    <property type="evidence" value="ECO:0007669"/>
    <property type="project" value="TreeGrafter"/>
</dbReference>
<evidence type="ECO:0000256" key="3">
    <source>
        <dbReference type="ARBA" id="ARBA00023274"/>
    </source>
</evidence>
<sequence>MADETVVQVAEVKQETVAEKPETVEAKPVEARPQPQVVSPAVQVKPKKKRAKRKGILVKAKKKEAVARATIRKGSGVIRINKRNAELIEPLLVKRLVKEPVVLAGPMAAEVDIEVNVHGGGFMSQAVSARAAIAKALVEYTQNDKLKNAFLKYDRMLLVDDTRRVEPKKPLGPKARRKKQKSKR</sequence>
<feature type="compositionally biased region" description="Basic and acidic residues" evidence="6">
    <location>
        <begin position="18"/>
        <end position="30"/>
    </location>
</feature>
<dbReference type="PANTHER" id="PTHR21569:SF16">
    <property type="entry name" value="RIBOSOMAL PROTEIN S16"/>
    <property type="match status" value="1"/>
</dbReference>
<reference evidence="7" key="2">
    <citation type="submission" date="2021-05" db="EMBL/GenBank/DDBJ databases">
        <title>Protein family content uncovers lineage relationships and bacterial pathway maintenance mechanisms in DPANN archaea.</title>
        <authorList>
            <person name="Castelle C.J."/>
            <person name="Meheust R."/>
            <person name="Jaffe A.L."/>
            <person name="Seitz K."/>
            <person name="Gong X."/>
            <person name="Baker B.J."/>
            <person name="Banfield J.F."/>
        </authorList>
    </citation>
    <scope>NUCLEOTIDE SEQUENCE</scope>
    <source>
        <strain evidence="7">RIFCSPLOWO2_01_FULL_58_19</strain>
    </source>
</reference>
<dbReference type="GO" id="GO:0006412">
    <property type="term" value="P:translation"/>
    <property type="evidence" value="ECO:0007669"/>
    <property type="project" value="InterPro"/>
</dbReference>
<feature type="region of interest" description="Disordered" evidence="6">
    <location>
        <begin position="18"/>
        <end position="48"/>
    </location>
</feature>
<dbReference type="PANTHER" id="PTHR21569">
    <property type="entry name" value="RIBOSOMAL PROTEIN S9"/>
    <property type="match status" value="1"/>
</dbReference>
<dbReference type="InterPro" id="IPR014721">
    <property type="entry name" value="Ribsml_uS5_D2-typ_fold_subgr"/>
</dbReference>
<evidence type="ECO:0000256" key="5">
    <source>
        <dbReference type="RuleBase" id="RU003817"/>
    </source>
</evidence>
<dbReference type="NCBIfam" id="NF001749">
    <property type="entry name" value="PRK00474.1"/>
    <property type="match status" value="1"/>
</dbReference>
<dbReference type="AlphaFoldDB" id="A0A8T4L8X8"/>